<reference evidence="2" key="1">
    <citation type="submission" date="2021-01" db="EMBL/GenBank/DDBJ databases">
        <title>Whole genome shotgun sequence of Planotetraspora silvatica NBRC 100141.</title>
        <authorList>
            <person name="Komaki H."/>
            <person name="Tamura T."/>
        </authorList>
    </citation>
    <scope>NUCLEOTIDE SEQUENCE</scope>
    <source>
        <strain evidence="2">NBRC 100141</strain>
    </source>
</reference>
<evidence type="ECO:0000313" key="2">
    <source>
        <dbReference type="EMBL" id="GII49077.1"/>
    </source>
</evidence>
<name>A0A8J3USN7_9ACTN</name>
<keyword evidence="1" id="KW-0472">Membrane</keyword>
<protein>
    <submittedName>
        <fullName evidence="2">Uncharacterized protein</fullName>
    </submittedName>
</protein>
<evidence type="ECO:0000313" key="3">
    <source>
        <dbReference type="Proteomes" id="UP000644610"/>
    </source>
</evidence>
<organism evidence="2 3">
    <name type="scientific">Planotetraspora silvatica</name>
    <dbReference type="NCBI Taxonomy" id="234614"/>
    <lineage>
        <taxon>Bacteria</taxon>
        <taxon>Bacillati</taxon>
        <taxon>Actinomycetota</taxon>
        <taxon>Actinomycetes</taxon>
        <taxon>Streptosporangiales</taxon>
        <taxon>Streptosporangiaceae</taxon>
        <taxon>Planotetraspora</taxon>
    </lineage>
</organism>
<feature type="transmembrane region" description="Helical" evidence="1">
    <location>
        <begin position="20"/>
        <end position="38"/>
    </location>
</feature>
<comment type="caution">
    <text evidence="2">The sequence shown here is derived from an EMBL/GenBank/DDBJ whole genome shotgun (WGS) entry which is preliminary data.</text>
</comment>
<proteinExistence type="predicted"/>
<dbReference type="EMBL" id="BOOQ01000038">
    <property type="protein sequence ID" value="GII49077.1"/>
    <property type="molecule type" value="Genomic_DNA"/>
</dbReference>
<keyword evidence="1" id="KW-0812">Transmembrane</keyword>
<feature type="transmembrane region" description="Helical" evidence="1">
    <location>
        <begin position="44"/>
        <end position="66"/>
    </location>
</feature>
<accession>A0A8J3USN7</accession>
<gene>
    <name evidence="2" type="ORF">Psi02_55010</name>
</gene>
<dbReference type="AlphaFoldDB" id="A0A8J3USN7"/>
<sequence length="73" mass="7514">MSGYGARLTQLITLKRTLGFSPIPAIAGALTAFAALAITDHIGMPWFIQLPLVMALGTSVGLLITASRGNAAC</sequence>
<keyword evidence="3" id="KW-1185">Reference proteome</keyword>
<dbReference type="Proteomes" id="UP000644610">
    <property type="component" value="Unassembled WGS sequence"/>
</dbReference>
<keyword evidence="1" id="KW-1133">Transmembrane helix</keyword>
<evidence type="ECO:0000256" key="1">
    <source>
        <dbReference type="SAM" id="Phobius"/>
    </source>
</evidence>